<feature type="domain" description="CHK kinase-like" evidence="1">
    <location>
        <begin position="116"/>
        <end position="305"/>
    </location>
</feature>
<dbReference type="PANTHER" id="PTHR11012:SF30">
    <property type="entry name" value="PROTEIN KINASE-LIKE DOMAIN-CONTAINING"/>
    <property type="match status" value="1"/>
</dbReference>
<dbReference type="AlphaFoldDB" id="A0A9P0JIV5"/>
<evidence type="ECO:0000313" key="3">
    <source>
        <dbReference type="Proteomes" id="UP001152888"/>
    </source>
</evidence>
<dbReference type="InterPro" id="IPR015897">
    <property type="entry name" value="CHK_kinase-like"/>
</dbReference>
<dbReference type="PANTHER" id="PTHR11012">
    <property type="entry name" value="PROTEIN KINASE-LIKE DOMAIN-CONTAINING"/>
    <property type="match status" value="1"/>
</dbReference>
<dbReference type="EMBL" id="CAKOFQ010006651">
    <property type="protein sequence ID" value="CAH1953455.1"/>
    <property type="molecule type" value="Genomic_DNA"/>
</dbReference>
<protein>
    <recommendedName>
        <fullName evidence="1">CHK kinase-like domain-containing protein</fullName>
    </recommendedName>
</protein>
<dbReference type="Pfam" id="PF02958">
    <property type="entry name" value="EcKL"/>
    <property type="match status" value="1"/>
</dbReference>
<keyword evidence="3" id="KW-1185">Reference proteome</keyword>
<dbReference type="SMART" id="SM00587">
    <property type="entry name" value="CHK"/>
    <property type="match status" value="1"/>
</dbReference>
<evidence type="ECO:0000313" key="2">
    <source>
        <dbReference type="EMBL" id="CAH1953455.1"/>
    </source>
</evidence>
<dbReference type="Gene3D" id="3.90.1200.10">
    <property type="match status" value="1"/>
</dbReference>
<proteinExistence type="predicted"/>
<reference evidence="2" key="1">
    <citation type="submission" date="2022-03" db="EMBL/GenBank/DDBJ databases">
        <authorList>
            <person name="Sayadi A."/>
        </authorList>
    </citation>
    <scope>NUCLEOTIDE SEQUENCE</scope>
</reference>
<name>A0A9P0JIV5_ACAOB</name>
<dbReference type="InterPro" id="IPR011009">
    <property type="entry name" value="Kinase-like_dom_sf"/>
</dbReference>
<evidence type="ECO:0000259" key="1">
    <source>
        <dbReference type="SMART" id="SM00587"/>
    </source>
</evidence>
<gene>
    <name evidence="2" type="ORF">ACAOBT_LOCUS51</name>
</gene>
<comment type="caution">
    <text evidence="2">The sequence shown here is derived from an EMBL/GenBank/DDBJ whole genome shotgun (WGS) entry which is preliminary data.</text>
</comment>
<dbReference type="SUPFAM" id="SSF56112">
    <property type="entry name" value="Protein kinase-like (PK-like)"/>
    <property type="match status" value="1"/>
</dbReference>
<sequence length="388" mass="45313">MAVQLKPEHIHLLNQIAKKENMENFIMETKTMDQEGYLSRIVLVTMKDGRKQLDLAVKLRHSTGFQNFETAIVYKVEIFMYETVFDVFEKFTRNSGMKNLTLNVPKYYGRHELDCLVMENLNVSEYRLWNRKVPMNSEHLSLVMKSYAKLHSVSFAMKNKEPAQFAELVKGLLKCRDNENLQAYADFFKNALQAGFIASKGSARASGIMVKLQEKMPKIEEIFKFDLDSHVLVHADCHPNNMMFKYDSSKNPLTVSLIDWQMVRLSTPVLDLAYFLLTCSSKNDLDNYKKYLKLYHDELSRNLTEMSCNPDEIFPYSQLELHWQKCSIIGMYTALLVIKLSLFEKSEIGHEEEGGDFYKQFSIDQINADEYKKRILDVLFFMEEKHLV</sequence>
<dbReference type="OrthoDB" id="8250698at2759"/>
<dbReference type="InterPro" id="IPR004119">
    <property type="entry name" value="EcKL"/>
</dbReference>
<organism evidence="2 3">
    <name type="scientific">Acanthoscelides obtectus</name>
    <name type="common">Bean weevil</name>
    <name type="synonym">Bruchus obtectus</name>
    <dbReference type="NCBI Taxonomy" id="200917"/>
    <lineage>
        <taxon>Eukaryota</taxon>
        <taxon>Metazoa</taxon>
        <taxon>Ecdysozoa</taxon>
        <taxon>Arthropoda</taxon>
        <taxon>Hexapoda</taxon>
        <taxon>Insecta</taxon>
        <taxon>Pterygota</taxon>
        <taxon>Neoptera</taxon>
        <taxon>Endopterygota</taxon>
        <taxon>Coleoptera</taxon>
        <taxon>Polyphaga</taxon>
        <taxon>Cucujiformia</taxon>
        <taxon>Chrysomeloidea</taxon>
        <taxon>Chrysomelidae</taxon>
        <taxon>Bruchinae</taxon>
        <taxon>Bruchini</taxon>
        <taxon>Acanthoscelides</taxon>
    </lineage>
</organism>
<dbReference type="Proteomes" id="UP001152888">
    <property type="component" value="Unassembled WGS sequence"/>
</dbReference>
<accession>A0A9P0JIV5</accession>